<protein>
    <submittedName>
        <fullName evidence="1">Protein ImuA</fullName>
    </submittedName>
</protein>
<name>A0A562N089_9SPHI</name>
<dbReference type="OrthoDB" id="836928at2"/>
<sequence length="246" mass="27271">MMLEDKQALISKLKKDLLAWQGVPQRSNDASTMGLGPLEKAFPNGVFPKGVIHEFVSFNRMDSAASCGFIGGLLGKLMQTDGICIWIGSIQTVFPAAIRSFGVDPASIVFVSMKREKDVLWAMEEALKCHGITAVLAEIHQLDFVQSRRLQLAVEKSRVTGFILQHNPKILLATSCAARWKVTSLPSQSDDGLPGIGYPCWDVELLKVRNGSPAKEQITWSPQGFKTFSKKEIQVKDWNYNYQNLG</sequence>
<comment type="caution">
    <text evidence="1">The sequence shown here is derived from an EMBL/GenBank/DDBJ whole genome shotgun (WGS) entry which is preliminary data.</text>
</comment>
<evidence type="ECO:0000313" key="2">
    <source>
        <dbReference type="Proteomes" id="UP000315908"/>
    </source>
</evidence>
<proteinExistence type="predicted"/>
<evidence type="ECO:0000313" key="1">
    <source>
        <dbReference type="EMBL" id="TWI25554.1"/>
    </source>
</evidence>
<dbReference type="RefSeq" id="WP_145326801.1">
    <property type="nucleotide sequence ID" value="NZ_DAIRPU010000008.1"/>
</dbReference>
<gene>
    <name evidence="1" type="ORF">IQ31_00119</name>
</gene>
<dbReference type="InterPro" id="IPR027417">
    <property type="entry name" value="P-loop_NTPase"/>
</dbReference>
<dbReference type="AlphaFoldDB" id="A0A562N089"/>
<reference evidence="1 2" key="1">
    <citation type="journal article" date="2015" name="Stand. Genomic Sci.">
        <title>Genomic Encyclopedia of Bacterial and Archaeal Type Strains, Phase III: the genomes of soil and plant-associated and newly described type strains.</title>
        <authorList>
            <person name="Whitman W.B."/>
            <person name="Woyke T."/>
            <person name="Klenk H.P."/>
            <person name="Zhou Y."/>
            <person name="Lilburn T.G."/>
            <person name="Beck B.J."/>
            <person name="De Vos P."/>
            <person name="Vandamme P."/>
            <person name="Eisen J.A."/>
            <person name="Garrity G."/>
            <person name="Hugenholtz P."/>
            <person name="Kyrpides N.C."/>
        </authorList>
    </citation>
    <scope>NUCLEOTIDE SEQUENCE [LARGE SCALE GENOMIC DNA]</scope>
    <source>
        <strain evidence="1 2">CGMCC 1.6855</strain>
    </source>
</reference>
<organism evidence="1 2">
    <name type="scientific">Sphingobacterium siyangense</name>
    <dbReference type="NCBI Taxonomy" id="459529"/>
    <lineage>
        <taxon>Bacteria</taxon>
        <taxon>Pseudomonadati</taxon>
        <taxon>Bacteroidota</taxon>
        <taxon>Sphingobacteriia</taxon>
        <taxon>Sphingobacteriales</taxon>
        <taxon>Sphingobacteriaceae</taxon>
        <taxon>Sphingobacterium</taxon>
    </lineage>
</organism>
<dbReference type="EMBL" id="VLKR01000001">
    <property type="protein sequence ID" value="TWI25554.1"/>
    <property type="molecule type" value="Genomic_DNA"/>
</dbReference>
<dbReference type="Proteomes" id="UP000315908">
    <property type="component" value="Unassembled WGS sequence"/>
</dbReference>
<dbReference type="SUPFAM" id="SSF52540">
    <property type="entry name" value="P-loop containing nucleoside triphosphate hydrolases"/>
    <property type="match status" value="1"/>
</dbReference>
<dbReference type="Gene3D" id="3.40.50.300">
    <property type="entry name" value="P-loop containing nucleotide triphosphate hydrolases"/>
    <property type="match status" value="1"/>
</dbReference>
<accession>A0A562N089</accession>